<keyword evidence="1" id="KW-1133">Transmembrane helix</keyword>
<dbReference type="CDD" id="cd01948">
    <property type="entry name" value="EAL"/>
    <property type="match status" value="1"/>
</dbReference>
<dbReference type="SUPFAM" id="SSF55073">
    <property type="entry name" value="Nucleotide cyclase"/>
    <property type="match status" value="1"/>
</dbReference>
<evidence type="ECO:0000259" key="2">
    <source>
        <dbReference type="PROSITE" id="PS50883"/>
    </source>
</evidence>
<reference evidence="4 5" key="1">
    <citation type="submission" date="2016-11" db="EMBL/GenBank/DDBJ databases">
        <authorList>
            <person name="Jaros S."/>
            <person name="Januszkiewicz K."/>
            <person name="Wedrychowicz H."/>
        </authorList>
    </citation>
    <scope>NUCLEOTIDE SEQUENCE [LARGE SCALE GENOMIC DNA]</scope>
    <source>
        <strain evidence="4 5">DSM 14809</strain>
    </source>
</reference>
<dbReference type="SMART" id="SM00052">
    <property type="entry name" value="EAL"/>
    <property type="match status" value="1"/>
</dbReference>
<gene>
    <name evidence="4" type="ORF">SAMN02745725_00183</name>
</gene>
<dbReference type="RefSeq" id="WP_072911144.1">
    <property type="nucleotide sequence ID" value="NZ_FQYQ01000001.1"/>
</dbReference>
<dbReference type="SUPFAM" id="SSF141868">
    <property type="entry name" value="EAL domain-like"/>
    <property type="match status" value="1"/>
</dbReference>
<dbReference type="Pfam" id="PF00563">
    <property type="entry name" value="EAL"/>
    <property type="match status" value="1"/>
</dbReference>
<accession>A0A1M6AC10</accession>
<dbReference type="SMART" id="SM00267">
    <property type="entry name" value="GGDEF"/>
    <property type="match status" value="1"/>
</dbReference>
<dbReference type="PROSITE" id="PS50883">
    <property type="entry name" value="EAL"/>
    <property type="match status" value="1"/>
</dbReference>
<dbReference type="Pfam" id="PF00497">
    <property type="entry name" value="SBP_bac_3"/>
    <property type="match status" value="1"/>
</dbReference>
<dbReference type="GO" id="GO:0071111">
    <property type="term" value="F:cyclic-guanylate-specific phosphodiesterase activity"/>
    <property type="evidence" value="ECO:0007669"/>
    <property type="project" value="InterPro"/>
</dbReference>
<protein>
    <submittedName>
        <fullName evidence="4">Diguanylate cyclase (GGDEF) domain-containing protein</fullName>
    </submittedName>
</protein>
<dbReference type="EMBL" id="FQYQ01000001">
    <property type="protein sequence ID" value="SHI33967.1"/>
    <property type="molecule type" value="Genomic_DNA"/>
</dbReference>
<dbReference type="SMART" id="SM00062">
    <property type="entry name" value="PBPb"/>
    <property type="match status" value="1"/>
</dbReference>
<feature type="domain" description="EAL" evidence="2">
    <location>
        <begin position="481"/>
        <end position="731"/>
    </location>
</feature>
<dbReference type="InterPro" id="IPR050706">
    <property type="entry name" value="Cyclic-di-GMP_PDE-like"/>
</dbReference>
<dbReference type="Gene3D" id="3.30.70.270">
    <property type="match status" value="1"/>
</dbReference>
<feature type="transmembrane region" description="Helical" evidence="1">
    <location>
        <begin position="269"/>
        <end position="292"/>
    </location>
</feature>
<keyword evidence="1" id="KW-0812">Transmembrane</keyword>
<evidence type="ECO:0000313" key="5">
    <source>
        <dbReference type="Proteomes" id="UP000184185"/>
    </source>
</evidence>
<dbReference type="PANTHER" id="PTHR33121:SF70">
    <property type="entry name" value="SIGNALING PROTEIN YKOW"/>
    <property type="match status" value="1"/>
</dbReference>
<dbReference type="PANTHER" id="PTHR33121">
    <property type="entry name" value="CYCLIC DI-GMP PHOSPHODIESTERASE PDEF"/>
    <property type="match status" value="1"/>
</dbReference>
<dbReference type="Pfam" id="PF00990">
    <property type="entry name" value="GGDEF"/>
    <property type="match status" value="1"/>
</dbReference>
<dbReference type="InterPro" id="IPR001633">
    <property type="entry name" value="EAL_dom"/>
</dbReference>
<organism evidence="4 5">
    <name type="scientific">Pseudobutyrivibrio xylanivorans DSM 14809</name>
    <dbReference type="NCBI Taxonomy" id="1123012"/>
    <lineage>
        <taxon>Bacteria</taxon>
        <taxon>Bacillati</taxon>
        <taxon>Bacillota</taxon>
        <taxon>Clostridia</taxon>
        <taxon>Lachnospirales</taxon>
        <taxon>Lachnospiraceae</taxon>
        <taxon>Pseudobutyrivibrio</taxon>
    </lineage>
</organism>
<keyword evidence="5" id="KW-1185">Reference proteome</keyword>
<evidence type="ECO:0000259" key="3">
    <source>
        <dbReference type="PROSITE" id="PS50887"/>
    </source>
</evidence>
<dbReference type="Proteomes" id="UP000184185">
    <property type="component" value="Unassembled WGS sequence"/>
</dbReference>
<name>A0A1M6AC10_PSEXY</name>
<feature type="domain" description="GGDEF" evidence="3">
    <location>
        <begin position="337"/>
        <end position="472"/>
    </location>
</feature>
<dbReference type="SUPFAM" id="SSF53850">
    <property type="entry name" value="Periplasmic binding protein-like II"/>
    <property type="match status" value="1"/>
</dbReference>
<dbReference type="Gene3D" id="3.40.190.10">
    <property type="entry name" value="Periplasmic binding protein-like II"/>
    <property type="match status" value="2"/>
</dbReference>
<sequence length="731" mass="83324">MKRPHISKILKKVFLSTFGVLCFVVLFVSSEAASDRDKLVVGVPTNRCPIFYIDESTQETVGIGVDLIREVADKAGYDIVIENIAENNIKDALDNDKYDIVMPFGDSIKSTSGRDAIVTNDILETPFTLVTTKNAALPDITAARVGMPASLRGVAETVQNLHPGIKVVLYEDIDDSVKGLKNSEVDALLNNSYVWSYVLQKPSYINLHVQPSAMFSMGFKAGTLDTPEGQKIINRLNKGITLLEETKAEAIILDYTTRRLYKYDIFDYMYQYGAFIVLGTLLFIAVIGTMIFRQRSINLMQEEKMRLLIDHDELTGVYSMNGFRKRVEEILRDNPSVPYFISYNNILDFKFVNDSFGKETGDKLLKYWAKLSMENLSKNEAIGRVTSDQFVVLRQIEGNERFYEDEQNIVEPVNNFLISQGKDYKVQICSGIYVLTPDDIQNVDVDHMIDFARIAERKIRELGKTGFEIYNLNQWETKKRTVEIVGHLSSAIAQREIQVWYQPQVDFETGKIIGAEALCRWAHSGLGWINPMEFIPVLENSGKIYELDCYVWEKVCQDLQRWNRIGKHVSVSVNVSRSDISENPDIHMLFLDLIRKYELSPNQLHIEITESAYVKDSTLLIKTTENLRAIGFHVEMDDFGSGYSSLNMLKELPVDRIKLDLRFLSSEGFEEKGSIILTYLIKMIQLLGMEPLAEGVETIEQAQFLKSNGCTQMQGYYFHKPLSVIDFEELI</sequence>
<dbReference type="InterPro" id="IPR000160">
    <property type="entry name" value="GGDEF_dom"/>
</dbReference>
<dbReference type="InterPro" id="IPR035919">
    <property type="entry name" value="EAL_sf"/>
</dbReference>
<dbReference type="PROSITE" id="PS50887">
    <property type="entry name" value="GGDEF"/>
    <property type="match status" value="1"/>
</dbReference>
<evidence type="ECO:0000256" key="1">
    <source>
        <dbReference type="SAM" id="Phobius"/>
    </source>
</evidence>
<dbReference type="InterPro" id="IPR029787">
    <property type="entry name" value="Nucleotide_cyclase"/>
</dbReference>
<dbReference type="Gene3D" id="3.20.20.450">
    <property type="entry name" value="EAL domain"/>
    <property type="match status" value="1"/>
</dbReference>
<dbReference type="AlphaFoldDB" id="A0A1M6AC10"/>
<evidence type="ECO:0000313" key="4">
    <source>
        <dbReference type="EMBL" id="SHI33967.1"/>
    </source>
</evidence>
<keyword evidence="1" id="KW-0472">Membrane</keyword>
<dbReference type="InterPro" id="IPR043128">
    <property type="entry name" value="Rev_trsase/Diguanyl_cyclase"/>
</dbReference>
<dbReference type="InterPro" id="IPR001638">
    <property type="entry name" value="Solute-binding_3/MltF_N"/>
</dbReference>
<proteinExistence type="predicted"/>